<dbReference type="EMBL" id="BQNB010020766">
    <property type="protein sequence ID" value="GJT99382.1"/>
    <property type="molecule type" value="Genomic_DNA"/>
</dbReference>
<keyword evidence="5" id="KW-1185">Reference proteome</keyword>
<dbReference type="PANTHER" id="PTHR37984">
    <property type="entry name" value="PROTEIN CBG26694"/>
    <property type="match status" value="1"/>
</dbReference>
<gene>
    <name evidence="4" type="ORF">Tco_1109721</name>
</gene>
<dbReference type="Proteomes" id="UP001151760">
    <property type="component" value="Unassembled WGS sequence"/>
</dbReference>
<evidence type="ECO:0000313" key="4">
    <source>
        <dbReference type="EMBL" id="GJT99382.1"/>
    </source>
</evidence>
<keyword evidence="4" id="KW-0808">Transferase</keyword>
<feature type="domain" description="Integrase zinc-binding" evidence="3">
    <location>
        <begin position="257"/>
        <end position="312"/>
    </location>
</feature>
<dbReference type="SUPFAM" id="SSF56672">
    <property type="entry name" value="DNA/RNA polymerases"/>
    <property type="match status" value="1"/>
</dbReference>
<dbReference type="InterPro" id="IPR041588">
    <property type="entry name" value="Integrase_H2C2"/>
</dbReference>
<evidence type="ECO:0000259" key="2">
    <source>
        <dbReference type="Pfam" id="PF17919"/>
    </source>
</evidence>
<evidence type="ECO:0000256" key="1">
    <source>
        <dbReference type="ARBA" id="ARBA00023268"/>
    </source>
</evidence>
<sequence length="327" mass="37416">MKLATGRLVNGLSCDGSDMVIKDLDLEPKIDAMMRDFLESRRHRFMPATSSSATVCINLQEICCRSIILSVSSPNDPKSRVFPPKAIQCKQEHEEHLKLILELLKKEELYTRFSKCLASNYQRFIEGFSKIAKSITKLTQKKVKFDWGEKQEVDFKLIKQKLYSAPILASPEGAENFIVYCDASHKGLGDVLMLNEKQILEAQTEARKPKNLEAKDVGGMLVETSRESENPRKEKLEPHADGTLCLNNRSWLTCYGDLRTLIMHKSYKSKYSVHSSSDKIYQDMKKLYWWPNMKADIATYVSKCLACLKVKDEHQKPFGLLVKLEIP</sequence>
<dbReference type="Pfam" id="PF17919">
    <property type="entry name" value="RT_RNaseH_2"/>
    <property type="match status" value="1"/>
</dbReference>
<comment type="caution">
    <text evidence="4">The sequence shown here is derived from an EMBL/GenBank/DDBJ whole genome shotgun (WGS) entry which is preliminary data.</text>
</comment>
<dbReference type="GO" id="GO:0003964">
    <property type="term" value="F:RNA-directed DNA polymerase activity"/>
    <property type="evidence" value="ECO:0007669"/>
    <property type="project" value="UniProtKB-KW"/>
</dbReference>
<dbReference type="InterPro" id="IPR043502">
    <property type="entry name" value="DNA/RNA_pol_sf"/>
</dbReference>
<keyword evidence="4" id="KW-0548">Nucleotidyltransferase</keyword>
<evidence type="ECO:0000313" key="5">
    <source>
        <dbReference type="Proteomes" id="UP001151760"/>
    </source>
</evidence>
<dbReference type="InterPro" id="IPR043128">
    <property type="entry name" value="Rev_trsase/Diguanyl_cyclase"/>
</dbReference>
<keyword evidence="1" id="KW-0511">Multifunctional enzyme</keyword>
<dbReference type="Gene3D" id="1.10.340.70">
    <property type="match status" value="1"/>
</dbReference>
<reference evidence="4" key="1">
    <citation type="journal article" date="2022" name="Int. J. Mol. Sci.">
        <title>Draft Genome of Tanacetum Coccineum: Genomic Comparison of Closely Related Tanacetum-Family Plants.</title>
        <authorList>
            <person name="Yamashiro T."/>
            <person name="Shiraishi A."/>
            <person name="Nakayama K."/>
            <person name="Satake H."/>
        </authorList>
    </citation>
    <scope>NUCLEOTIDE SEQUENCE</scope>
</reference>
<dbReference type="Pfam" id="PF17921">
    <property type="entry name" value="Integrase_H2C2"/>
    <property type="match status" value="1"/>
</dbReference>
<feature type="domain" description="Reverse transcriptase/retrotransposon-derived protein RNase H-like" evidence="2">
    <location>
        <begin position="147"/>
        <end position="197"/>
    </location>
</feature>
<proteinExistence type="predicted"/>
<keyword evidence="4" id="KW-0695">RNA-directed DNA polymerase</keyword>
<dbReference type="InterPro" id="IPR041577">
    <property type="entry name" value="RT_RNaseH_2"/>
</dbReference>
<reference evidence="4" key="2">
    <citation type="submission" date="2022-01" db="EMBL/GenBank/DDBJ databases">
        <authorList>
            <person name="Yamashiro T."/>
            <person name="Shiraishi A."/>
            <person name="Satake H."/>
            <person name="Nakayama K."/>
        </authorList>
    </citation>
    <scope>NUCLEOTIDE SEQUENCE</scope>
</reference>
<dbReference type="InterPro" id="IPR050951">
    <property type="entry name" value="Retrovirus_Pol_polyprotein"/>
</dbReference>
<dbReference type="PANTHER" id="PTHR37984:SF5">
    <property type="entry name" value="PROTEIN NYNRIN-LIKE"/>
    <property type="match status" value="1"/>
</dbReference>
<name>A0ABQ5IJ77_9ASTR</name>
<accession>A0ABQ5IJ77</accession>
<organism evidence="4 5">
    <name type="scientific">Tanacetum coccineum</name>
    <dbReference type="NCBI Taxonomy" id="301880"/>
    <lineage>
        <taxon>Eukaryota</taxon>
        <taxon>Viridiplantae</taxon>
        <taxon>Streptophyta</taxon>
        <taxon>Embryophyta</taxon>
        <taxon>Tracheophyta</taxon>
        <taxon>Spermatophyta</taxon>
        <taxon>Magnoliopsida</taxon>
        <taxon>eudicotyledons</taxon>
        <taxon>Gunneridae</taxon>
        <taxon>Pentapetalae</taxon>
        <taxon>asterids</taxon>
        <taxon>campanulids</taxon>
        <taxon>Asterales</taxon>
        <taxon>Asteraceae</taxon>
        <taxon>Asteroideae</taxon>
        <taxon>Anthemideae</taxon>
        <taxon>Anthemidinae</taxon>
        <taxon>Tanacetum</taxon>
    </lineage>
</organism>
<dbReference type="Gene3D" id="3.30.70.270">
    <property type="match status" value="1"/>
</dbReference>
<evidence type="ECO:0000259" key="3">
    <source>
        <dbReference type="Pfam" id="PF17921"/>
    </source>
</evidence>
<protein>
    <submittedName>
        <fullName evidence="4">Reverse transcriptase domain-containing protein</fullName>
    </submittedName>
</protein>